<gene>
    <name evidence="1" type="ORF">EC9_41590</name>
</gene>
<sequence>MSDEAKSESLATIDISELDAGEVLERLRAVEMPETIDHETPSIELRRAHGGDNLLMGLDKPWRINVRGTLGDYALAFNRLAHVRVTGSVGDGLGESMVSGAVRVHGNAGVGVGVAMTGGTLAVYGNAGDGCAAALRGGEVFVRGDVGHNAAHGALHGTLVIGGDAGMNLGEAMMDAMIFIRGRIGSLGQGVAELPLIPKDSVRLGLLLINAGIRGDAKDFRRIVPQRVFDEEQRRKGVIGHPSWR</sequence>
<dbReference type="Proteomes" id="UP000319557">
    <property type="component" value="Chromosome"/>
</dbReference>
<dbReference type="RefSeq" id="WP_218934286.1">
    <property type="nucleotide sequence ID" value="NZ_CP036261.1"/>
</dbReference>
<name>A0A517M513_9BACT</name>
<proteinExistence type="predicted"/>
<protein>
    <submittedName>
        <fullName evidence="1">GXGXG motif protein</fullName>
    </submittedName>
</protein>
<dbReference type="CDD" id="cd00504">
    <property type="entry name" value="GXGXG"/>
    <property type="match status" value="1"/>
</dbReference>
<dbReference type="EMBL" id="CP036261">
    <property type="protein sequence ID" value="QDS89957.1"/>
    <property type="molecule type" value="Genomic_DNA"/>
</dbReference>
<dbReference type="PANTHER" id="PTHR39673">
    <property type="entry name" value="TUNGSTEN FORMYLMETHANOFURAN DEHYDROGENASE, SUBUNIT C (FWDC)"/>
    <property type="match status" value="1"/>
</dbReference>
<dbReference type="InterPro" id="IPR036485">
    <property type="entry name" value="Glu_synth_asu_C_sf"/>
</dbReference>
<organism evidence="1 2">
    <name type="scientific">Rosistilla ulvae</name>
    <dbReference type="NCBI Taxonomy" id="1930277"/>
    <lineage>
        <taxon>Bacteria</taxon>
        <taxon>Pseudomonadati</taxon>
        <taxon>Planctomycetota</taxon>
        <taxon>Planctomycetia</taxon>
        <taxon>Pirellulales</taxon>
        <taxon>Pirellulaceae</taxon>
        <taxon>Rosistilla</taxon>
    </lineage>
</organism>
<dbReference type="KEGG" id="ruv:EC9_41590"/>
<accession>A0A517M513</accession>
<dbReference type="GO" id="GO:0016491">
    <property type="term" value="F:oxidoreductase activity"/>
    <property type="evidence" value="ECO:0007669"/>
    <property type="project" value="InterPro"/>
</dbReference>
<evidence type="ECO:0000313" key="1">
    <source>
        <dbReference type="EMBL" id="QDS89957.1"/>
    </source>
</evidence>
<dbReference type="SUPFAM" id="SSF69336">
    <property type="entry name" value="Alpha subunit of glutamate synthase, C-terminal domain"/>
    <property type="match status" value="1"/>
</dbReference>
<reference evidence="1 2" key="1">
    <citation type="submission" date="2019-02" db="EMBL/GenBank/DDBJ databases">
        <title>Deep-cultivation of Planctomycetes and their phenomic and genomic characterization uncovers novel biology.</title>
        <authorList>
            <person name="Wiegand S."/>
            <person name="Jogler M."/>
            <person name="Boedeker C."/>
            <person name="Pinto D."/>
            <person name="Vollmers J."/>
            <person name="Rivas-Marin E."/>
            <person name="Kohn T."/>
            <person name="Peeters S.H."/>
            <person name="Heuer A."/>
            <person name="Rast P."/>
            <person name="Oberbeckmann S."/>
            <person name="Bunk B."/>
            <person name="Jeske O."/>
            <person name="Meyerdierks A."/>
            <person name="Storesund J.E."/>
            <person name="Kallscheuer N."/>
            <person name="Luecker S."/>
            <person name="Lage O.M."/>
            <person name="Pohl T."/>
            <person name="Merkel B.J."/>
            <person name="Hornburger P."/>
            <person name="Mueller R.-W."/>
            <person name="Bruemmer F."/>
            <person name="Labrenz M."/>
            <person name="Spormann A.M."/>
            <person name="Op den Camp H."/>
            <person name="Overmann J."/>
            <person name="Amann R."/>
            <person name="Jetten M.S.M."/>
            <person name="Mascher T."/>
            <person name="Medema M.H."/>
            <person name="Devos D.P."/>
            <person name="Kaster A.-K."/>
            <person name="Ovreas L."/>
            <person name="Rohde M."/>
            <person name="Galperin M.Y."/>
            <person name="Jogler C."/>
        </authorList>
    </citation>
    <scope>NUCLEOTIDE SEQUENCE [LARGE SCALE GENOMIC DNA]</scope>
    <source>
        <strain evidence="1 2">EC9</strain>
    </source>
</reference>
<dbReference type="Gene3D" id="2.160.20.60">
    <property type="entry name" value="Glutamate synthase, alpha subunit, C-terminal domain"/>
    <property type="match status" value="1"/>
</dbReference>
<keyword evidence="2" id="KW-1185">Reference proteome</keyword>
<dbReference type="AlphaFoldDB" id="A0A517M513"/>
<evidence type="ECO:0000313" key="2">
    <source>
        <dbReference type="Proteomes" id="UP000319557"/>
    </source>
</evidence>
<dbReference type="PANTHER" id="PTHR39673:SF5">
    <property type="entry name" value="TUNGSTEN-CONTAINING FORMYLMETHANOFURAN DEHYDROGENASE 2 SUBUNIT C"/>
    <property type="match status" value="1"/>
</dbReference>